<comment type="caution">
    <text evidence="2">The sequence shown here is derived from an EMBL/GenBank/DDBJ whole genome shotgun (WGS) entry which is preliminary data.</text>
</comment>
<sequence>MSLNVLLQHWERVHMDVKSFNSSSFVDPLKNCLYNVEGWKTRRLEVIDLIYSVETSICIFTEVGEQGHDFKISDYNTFYQTGLNRSGGVCICLGKNLKGVEIDSSIPNTVVVDIYGLSEPLRIIGIYWAASQQRNLMDLSNFVINNTLIAGDFNAAAMDWGSPTDDNRSFLLKEWIEENDLLYDFWFDLQKSITLDDWYKLYIRFLGAAKNRVTTWKNKEKFRPALPEFIRNKLKELRKVRNNYYRKRRYDIDNEAERILLRTLNREVQADIANYRSKRWSNFLEKIQESKTKNDVNFWSHLGKLYKQKSLPFAKLKVNNKIISDKEVIAQELYKYYTDQFQPPYIDRNDPHDSEIENEFQDILKSFSNSMEIEQTNIKEICYAIKSLKPKKSAGYDSISNFMLKLLPPGYLQCLWNCFNLWLKECRFPHDWKVAKVISLNKLKTGIPSSDQTRPISLLATHSKIFERLLLVRIRNWAELNSIIPVEQSGFRPNCSIPTRVLSIYQEIQNNLAANVPTLSIYVDYQKAYDKVWHAALIVKLNRLNIPKEILKILWSWISQRSAFVAYGDVNTNQFSLSIGLPQGSSLSPFIFIIFHSDLIKCTGAFPTHIFADDLNVLIRAPIGKKLEPMLQFLEQDGSR</sequence>
<dbReference type="AlphaFoldDB" id="A0A820V5R4"/>
<dbReference type="Gene3D" id="3.60.10.10">
    <property type="entry name" value="Endonuclease/exonuclease/phosphatase"/>
    <property type="match status" value="1"/>
</dbReference>
<proteinExistence type="predicted"/>
<accession>A0A820V5R4</accession>
<dbReference type="InterPro" id="IPR000477">
    <property type="entry name" value="RT_dom"/>
</dbReference>
<evidence type="ECO:0000313" key="3">
    <source>
        <dbReference type="Proteomes" id="UP000663862"/>
    </source>
</evidence>
<evidence type="ECO:0000313" key="2">
    <source>
        <dbReference type="EMBL" id="CAF4495416.1"/>
    </source>
</evidence>
<name>A0A820V5R4_9BILA</name>
<dbReference type="SUPFAM" id="SSF56219">
    <property type="entry name" value="DNase I-like"/>
    <property type="match status" value="1"/>
</dbReference>
<dbReference type="Proteomes" id="UP000663862">
    <property type="component" value="Unassembled WGS sequence"/>
</dbReference>
<dbReference type="Pfam" id="PF00078">
    <property type="entry name" value="RVT_1"/>
    <property type="match status" value="1"/>
</dbReference>
<feature type="non-terminal residue" evidence="2">
    <location>
        <position position="1"/>
    </location>
</feature>
<dbReference type="PANTHER" id="PTHR19446">
    <property type="entry name" value="REVERSE TRANSCRIPTASES"/>
    <property type="match status" value="1"/>
</dbReference>
<dbReference type="SUPFAM" id="SSF56672">
    <property type="entry name" value="DNA/RNA polymerases"/>
    <property type="match status" value="1"/>
</dbReference>
<protein>
    <recommendedName>
        <fullName evidence="1">Reverse transcriptase domain-containing protein</fullName>
    </recommendedName>
</protein>
<dbReference type="EMBL" id="CAJOBQ010001535">
    <property type="protein sequence ID" value="CAF4495416.1"/>
    <property type="molecule type" value="Genomic_DNA"/>
</dbReference>
<organism evidence="2 3">
    <name type="scientific">Rotaria socialis</name>
    <dbReference type="NCBI Taxonomy" id="392032"/>
    <lineage>
        <taxon>Eukaryota</taxon>
        <taxon>Metazoa</taxon>
        <taxon>Spiralia</taxon>
        <taxon>Gnathifera</taxon>
        <taxon>Rotifera</taxon>
        <taxon>Eurotatoria</taxon>
        <taxon>Bdelloidea</taxon>
        <taxon>Philodinida</taxon>
        <taxon>Philodinidae</taxon>
        <taxon>Rotaria</taxon>
    </lineage>
</organism>
<gene>
    <name evidence="2" type="ORF">TSG867_LOCUS20645</name>
</gene>
<evidence type="ECO:0000259" key="1">
    <source>
        <dbReference type="PROSITE" id="PS50878"/>
    </source>
</evidence>
<dbReference type="InterPro" id="IPR036691">
    <property type="entry name" value="Endo/exonu/phosph_ase_sf"/>
</dbReference>
<dbReference type="InterPro" id="IPR043502">
    <property type="entry name" value="DNA/RNA_pol_sf"/>
</dbReference>
<dbReference type="PROSITE" id="PS50878">
    <property type="entry name" value="RT_POL"/>
    <property type="match status" value="1"/>
</dbReference>
<feature type="domain" description="Reverse transcriptase" evidence="1">
    <location>
        <begin position="421"/>
        <end position="640"/>
    </location>
</feature>
<reference evidence="2" key="1">
    <citation type="submission" date="2021-02" db="EMBL/GenBank/DDBJ databases">
        <authorList>
            <person name="Nowell W R."/>
        </authorList>
    </citation>
    <scope>NUCLEOTIDE SEQUENCE</scope>
</reference>